<dbReference type="GO" id="GO:0005829">
    <property type="term" value="C:cytosol"/>
    <property type="evidence" value="ECO:0007669"/>
    <property type="project" value="TreeGrafter"/>
</dbReference>
<comment type="pathway">
    <text evidence="3 5">Lipid metabolism; fatty acid biosynthesis.</text>
</comment>
<dbReference type="PROSITE" id="PS50075">
    <property type="entry name" value="CARRIER"/>
    <property type="match status" value="1"/>
</dbReference>
<comment type="PTM">
    <text evidence="5">4'-phosphopantetheine is transferred from CoA to a specific serine of apo-ACP by acpS.</text>
</comment>
<dbReference type="InterPro" id="IPR009081">
    <property type="entry name" value="PP-bd_ACP"/>
</dbReference>
<evidence type="ECO:0000259" key="6">
    <source>
        <dbReference type="PROSITE" id="PS50075"/>
    </source>
</evidence>
<comment type="function">
    <text evidence="3 5">Carrier of the growing fatty acid chain in fatty acid biosynthesis.</text>
</comment>
<dbReference type="UniPathway" id="UPA00094"/>
<proteinExistence type="inferred from homology"/>
<dbReference type="NCBIfam" id="NF002150">
    <property type="entry name" value="PRK00982.1-4"/>
    <property type="match status" value="1"/>
</dbReference>
<dbReference type="GO" id="GO:0000035">
    <property type="term" value="F:acyl binding"/>
    <property type="evidence" value="ECO:0007669"/>
    <property type="project" value="TreeGrafter"/>
</dbReference>
<dbReference type="InterPro" id="IPR003231">
    <property type="entry name" value="ACP"/>
</dbReference>
<accession>A0A0H5E6V3</accession>
<comment type="subcellular location">
    <subcellularLocation>
        <location evidence="3">Cytoplasm</location>
    </subcellularLocation>
</comment>
<evidence type="ECO:0000256" key="4">
    <source>
        <dbReference type="NCBIfam" id="TIGR00517"/>
    </source>
</evidence>
<keyword evidence="8" id="KW-1185">Reference proteome</keyword>
<keyword evidence="3" id="KW-0276">Fatty acid metabolism</keyword>
<dbReference type="RefSeq" id="WP_098038877.1">
    <property type="nucleotide sequence ID" value="NZ_CWGJ01000025.1"/>
</dbReference>
<evidence type="ECO:0000313" key="8">
    <source>
        <dbReference type="Proteomes" id="UP000220251"/>
    </source>
</evidence>
<feature type="domain" description="Carrier" evidence="6">
    <location>
        <begin position="2"/>
        <end position="77"/>
    </location>
</feature>
<keyword evidence="2 3" id="KW-0597">Phosphoprotein</keyword>
<evidence type="ECO:0000313" key="7">
    <source>
        <dbReference type="EMBL" id="CRX39020.1"/>
    </source>
</evidence>
<evidence type="ECO:0000256" key="2">
    <source>
        <dbReference type="ARBA" id="ARBA00022553"/>
    </source>
</evidence>
<dbReference type="Gene3D" id="1.10.1200.10">
    <property type="entry name" value="ACP-like"/>
    <property type="match status" value="1"/>
</dbReference>
<reference evidence="8" key="1">
    <citation type="submission" date="2015-06" db="EMBL/GenBank/DDBJ databases">
        <authorList>
            <person name="Bertelli C."/>
        </authorList>
    </citation>
    <scope>NUCLEOTIDE SEQUENCE [LARGE SCALE GENOMIC DNA]</scope>
    <source>
        <strain evidence="8">CRIB-30</strain>
    </source>
</reference>
<dbReference type="AlphaFoldDB" id="A0A0H5E6V3"/>
<dbReference type="Proteomes" id="UP000220251">
    <property type="component" value="Unassembled WGS sequence"/>
</dbReference>
<dbReference type="InterPro" id="IPR036736">
    <property type="entry name" value="ACP-like_sf"/>
</dbReference>
<dbReference type="NCBIfam" id="TIGR00517">
    <property type="entry name" value="acyl_carrier"/>
    <property type="match status" value="1"/>
</dbReference>
<feature type="modified residue" description="O-(pantetheine 4'-phosphoryl)serine" evidence="3">
    <location>
        <position position="37"/>
    </location>
</feature>
<dbReference type="PANTHER" id="PTHR20863:SF76">
    <property type="entry name" value="CARRIER DOMAIN-CONTAINING PROTEIN"/>
    <property type="match status" value="1"/>
</dbReference>
<name>A0A0H5E6V3_9BACT</name>
<comment type="similarity">
    <text evidence="3">Belongs to the acyl carrier protein (ACP) family.</text>
</comment>
<evidence type="ECO:0000256" key="3">
    <source>
        <dbReference type="HAMAP-Rule" id="MF_01217"/>
    </source>
</evidence>
<evidence type="ECO:0000256" key="1">
    <source>
        <dbReference type="ARBA" id="ARBA00022450"/>
    </source>
</evidence>
<dbReference type="HAMAP" id="MF_01217">
    <property type="entry name" value="Acyl_carrier"/>
    <property type="match status" value="1"/>
</dbReference>
<dbReference type="GO" id="GO:0009245">
    <property type="term" value="P:lipid A biosynthetic process"/>
    <property type="evidence" value="ECO:0007669"/>
    <property type="project" value="TreeGrafter"/>
</dbReference>
<dbReference type="EMBL" id="CWGJ01000025">
    <property type="protein sequence ID" value="CRX39020.1"/>
    <property type="molecule type" value="Genomic_DNA"/>
</dbReference>
<gene>
    <name evidence="3" type="primary">acpP</name>
    <name evidence="7" type="ORF">ELAC_1693</name>
</gene>
<comment type="PTM">
    <text evidence="3">4'-phosphopantetheine is transferred from CoA to a specific serine of apo-ACP by AcpS. This modification is essential for activity because fatty acids are bound in thioester linkage to the sulfhydryl of the prosthetic group.</text>
</comment>
<dbReference type="GO" id="GO:0016020">
    <property type="term" value="C:membrane"/>
    <property type="evidence" value="ECO:0007669"/>
    <property type="project" value="GOC"/>
</dbReference>
<protein>
    <recommendedName>
        <fullName evidence="3 4">Acyl carrier protein</fullName>
        <shortName evidence="3">ACP</shortName>
    </recommendedName>
</protein>
<organism evidence="7 8">
    <name type="scientific">Estrella lausannensis</name>
    <dbReference type="NCBI Taxonomy" id="483423"/>
    <lineage>
        <taxon>Bacteria</taxon>
        <taxon>Pseudomonadati</taxon>
        <taxon>Chlamydiota</taxon>
        <taxon>Chlamydiia</taxon>
        <taxon>Parachlamydiales</taxon>
        <taxon>Candidatus Criblamydiaceae</taxon>
        <taxon>Estrella</taxon>
    </lineage>
</organism>
<keyword evidence="3" id="KW-0275">Fatty acid biosynthesis</keyword>
<dbReference type="OrthoDB" id="9804551at2"/>
<dbReference type="NCBIfam" id="NF002148">
    <property type="entry name" value="PRK00982.1-2"/>
    <property type="match status" value="1"/>
</dbReference>
<dbReference type="PANTHER" id="PTHR20863">
    <property type="entry name" value="ACYL CARRIER PROTEIN"/>
    <property type="match status" value="1"/>
</dbReference>
<dbReference type="Pfam" id="PF00550">
    <property type="entry name" value="PP-binding"/>
    <property type="match status" value="1"/>
</dbReference>
<sequence>MDKIDQDIIDTIAEILKVEKSEITPEKSFINDLGADSLDIPELIMALEDRIGVEITKEKARTIRTVGDALQVFKEYSKNK</sequence>
<keyword evidence="3" id="KW-0963">Cytoplasm</keyword>
<keyword evidence="3" id="KW-0444">Lipid biosynthesis</keyword>
<dbReference type="GO" id="GO:0000036">
    <property type="term" value="F:acyl carrier activity"/>
    <property type="evidence" value="ECO:0007669"/>
    <property type="project" value="UniProtKB-UniRule"/>
</dbReference>
<keyword evidence="1 3" id="KW-0596">Phosphopantetheine</keyword>
<evidence type="ECO:0000256" key="5">
    <source>
        <dbReference type="RuleBase" id="RU003545"/>
    </source>
</evidence>
<dbReference type="SUPFAM" id="SSF47336">
    <property type="entry name" value="ACP-like"/>
    <property type="match status" value="1"/>
</dbReference>
<keyword evidence="3" id="KW-0443">Lipid metabolism</keyword>